<feature type="compositionally biased region" description="Acidic residues" evidence="1">
    <location>
        <begin position="373"/>
        <end position="389"/>
    </location>
</feature>
<feature type="compositionally biased region" description="Basic and acidic residues" evidence="1">
    <location>
        <begin position="1"/>
        <end position="10"/>
    </location>
</feature>
<evidence type="ECO:0000313" key="2">
    <source>
        <dbReference type="EMBL" id="KAG9189137.1"/>
    </source>
</evidence>
<feature type="region of interest" description="Disordered" evidence="1">
    <location>
        <begin position="1"/>
        <end position="20"/>
    </location>
</feature>
<feature type="region of interest" description="Disordered" evidence="1">
    <location>
        <begin position="359"/>
        <end position="393"/>
    </location>
</feature>
<dbReference type="EMBL" id="JAANER010000005">
    <property type="protein sequence ID" value="KAG9189137.1"/>
    <property type="molecule type" value="Genomic_DNA"/>
</dbReference>
<reference evidence="2" key="1">
    <citation type="submission" date="2021-07" db="EMBL/GenBank/DDBJ databases">
        <title>Genome Resource of American Ginseng Black Spot Pathogen Alternaria panax.</title>
        <authorList>
            <person name="Qiu C."/>
            <person name="Wang W."/>
            <person name="Liu Z."/>
        </authorList>
    </citation>
    <scope>NUCLEOTIDE SEQUENCE</scope>
    <source>
        <strain evidence="2">BNCC115425</strain>
    </source>
</reference>
<gene>
    <name evidence="2" type="ORF">G6011_06005</name>
</gene>
<evidence type="ECO:0000256" key="1">
    <source>
        <dbReference type="SAM" id="MobiDB-lite"/>
    </source>
</evidence>
<comment type="caution">
    <text evidence="2">The sequence shown here is derived from an EMBL/GenBank/DDBJ whole genome shotgun (WGS) entry which is preliminary data.</text>
</comment>
<dbReference type="AlphaFoldDB" id="A0AAD4FG02"/>
<protein>
    <submittedName>
        <fullName evidence="2">Uncharacterized protein</fullName>
    </submittedName>
</protein>
<keyword evidence="3" id="KW-1185">Reference proteome</keyword>
<proteinExistence type="predicted"/>
<accession>A0AAD4FG02</accession>
<name>A0AAD4FG02_9PLEO</name>
<dbReference type="Proteomes" id="UP001199106">
    <property type="component" value="Unassembled WGS sequence"/>
</dbReference>
<evidence type="ECO:0000313" key="3">
    <source>
        <dbReference type="Proteomes" id="UP001199106"/>
    </source>
</evidence>
<organism evidence="2 3">
    <name type="scientific">Alternaria panax</name>
    <dbReference type="NCBI Taxonomy" id="48097"/>
    <lineage>
        <taxon>Eukaryota</taxon>
        <taxon>Fungi</taxon>
        <taxon>Dikarya</taxon>
        <taxon>Ascomycota</taxon>
        <taxon>Pezizomycotina</taxon>
        <taxon>Dothideomycetes</taxon>
        <taxon>Pleosporomycetidae</taxon>
        <taxon>Pleosporales</taxon>
        <taxon>Pleosporineae</taxon>
        <taxon>Pleosporaceae</taxon>
        <taxon>Alternaria</taxon>
        <taxon>Alternaria sect. Panax</taxon>
    </lineage>
</organism>
<sequence>MASLPEHDNAVHQPDTRNPQVSSFSAFNITAKPPSPQMTFQVAAMHLPKDLLFNVLKEWIGRQSVVVGNNGCSNYTLSYVHPENPDPFPTLPDDILDLQKECVRQRTYDWLTDTKEFDDPMTFCFSHFLMSAKIGDNRLGFYNLSGHPFDPMAQDPNVTLTTNFPIVKDRDKQYTLFKNLTHLHGMDKLRLDFTAEQYFALFDVRVPPFHYADTNVAGDNLYPDEYAHCSGLFPAHTKQLELHFGDAYKSTNPWYNITEGGWCETNERWEYKEARLRPHVCESGLVIDWILSYAWYEGYLQPIRKIRLTGDVQEWVKEKWHDIFTRHTEYIDAHPGERVHNLAVHRPDPIELETIGMVDDDEDNDENNNNNSNDDDDDDEDEEMEDNDEAWMAKNHYPPTCACKIGCWRLRGGKIEEEVKPKTWDEFEQFEVGAEEDWMVDGELGDVEHE</sequence>